<dbReference type="GO" id="GO:0005829">
    <property type="term" value="C:cytosol"/>
    <property type="evidence" value="ECO:0007669"/>
    <property type="project" value="TreeGrafter"/>
</dbReference>
<keyword evidence="1" id="KW-0813">Transport</keyword>
<dbReference type="PANTHER" id="PTHR46365:SF1">
    <property type="entry name" value="COPPER TRANSPORT PROTEIN ATOX1"/>
    <property type="match status" value="1"/>
</dbReference>
<reference evidence="11" key="2">
    <citation type="submission" date="2015-01" db="EMBL/GenBank/DDBJ databases">
        <title>Evolutionary Origins and Diversification of the Mycorrhizal Mutualists.</title>
        <authorList>
            <consortium name="DOE Joint Genome Institute"/>
            <consortium name="Mycorrhizal Genomics Consortium"/>
            <person name="Kohler A."/>
            <person name="Kuo A."/>
            <person name="Nagy L.G."/>
            <person name="Floudas D."/>
            <person name="Copeland A."/>
            <person name="Barry K.W."/>
            <person name="Cichocki N."/>
            <person name="Veneault-Fourrey C."/>
            <person name="LaButti K."/>
            <person name="Lindquist E.A."/>
            <person name="Lipzen A."/>
            <person name="Lundell T."/>
            <person name="Morin E."/>
            <person name="Murat C."/>
            <person name="Riley R."/>
            <person name="Ohm R."/>
            <person name="Sun H."/>
            <person name="Tunlid A."/>
            <person name="Henrissat B."/>
            <person name="Grigoriev I.V."/>
            <person name="Hibbett D.S."/>
            <person name="Martin F."/>
        </authorList>
    </citation>
    <scope>NUCLEOTIDE SEQUENCE [LARGE SCALE GENOMIC DNA]</scope>
    <source>
        <strain evidence="11">MAFF 305830</strain>
    </source>
</reference>
<comment type="similarity">
    <text evidence="7">Belongs to the ATX1 family.</text>
</comment>
<dbReference type="GO" id="GO:0046872">
    <property type="term" value="F:metal ion binding"/>
    <property type="evidence" value="ECO:0007669"/>
    <property type="project" value="UniProtKB-KW"/>
</dbReference>
<feature type="domain" description="HMA" evidence="9">
    <location>
        <begin position="2"/>
        <end position="66"/>
    </location>
</feature>
<dbReference type="Proteomes" id="UP000054097">
    <property type="component" value="Unassembled WGS sequence"/>
</dbReference>
<evidence type="ECO:0000256" key="1">
    <source>
        <dbReference type="ARBA" id="ARBA00022448"/>
    </source>
</evidence>
<sequence>MTKSYVFDVKMTCGGCSGAVSRALGKMEGLQSYEVDLEKQSVVVIPATATYDEVYEKIKKTGKEIRSGEEKESEAAPEHAAPAEVVA</sequence>
<evidence type="ECO:0000256" key="3">
    <source>
        <dbReference type="ARBA" id="ARBA00022796"/>
    </source>
</evidence>
<evidence type="ECO:0000256" key="6">
    <source>
        <dbReference type="ARBA" id="ARBA00023186"/>
    </source>
</evidence>
<dbReference type="PANTHER" id="PTHR46365">
    <property type="entry name" value="COPPER TRANSPORT PROTEIN ATOX1"/>
    <property type="match status" value="1"/>
</dbReference>
<accession>A0A0C2XI92</accession>
<dbReference type="Gene3D" id="3.30.70.100">
    <property type="match status" value="1"/>
</dbReference>
<organism evidence="10 11">
    <name type="scientific">Serendipita vermifera MAFF 305830</name>
    <dbReference type="NCBI Taxonomy" id="933852"/>
    <lineage>
        <taxon>Eukaryota</taxon>
        <taxon>Fungi</taxon>
        <taxon>Dikarya</taxon>
        <taxon>Basidiomycota</taxon>
        <taxon>Agaricomycotina</taxon>
        <taxon>Agaricomycetes</taxon>
        <taxon>Sebacinales</taxon>
        <taxon>Serendipitaceae</taxon>
        <taxon>Serendipita</taxon>
    </lineage>
</organism>
<reference evidence="10 11" key="1">
    <citation type="submission" date="2014-04" db="EMBL/GenBank/DDBJ databases">
        <authorList>
            <consortium name="DOE Joint Genome Institute"/>
            <person name="Kuo A."/>
            <person name="Zuccaro A."/>
            <person name="Kohler A."/>
            <person name="Nagy L.G."/>
            <person name="Floudas D."/>
            <person name="Copeland A."/>
            <person name="Barry K.W."/>
            <person name="Cichocki N."/>
            <person name="Veneault-Fourrey C."/>
            <person name="LaButti K."/>
            <person name="Lindquist E.A."/>
            <person name="Lipzen A."/>
            <person name="Lundell T."/>
            <person name="Morin E."/>
            <person name="Murat C."/>
            <person name="Sun H."/>
            <person name="Tunlid A."/>
            <person name="Henrissat B."/>
            <person name="Grigoriev I.V."/>
            <person name="Hibbett D.S."/>
            <person name="Martin F."/>
            <person name="Nordberg H.P."/>
            <person name="Cantor M.N."/>
            <person name="Hua S.X."/>
        </authorList>
    </citation>
    <scope>NUCLEOTIDE SEQUENCE [LARGE SCALE GENOMIC DNA]</scope>
    <source>
        <strain evidence="10 11">MAFF 305830</strain>
    </source>
</reference>
<evidence type="ECO:0000259" key="9">
    <source>
        <dbReference type="PROSITE" id="PS50846"/>
    </source>
</evidence>
<feature type="compositionally biased region" description="Basic and acidic residues" evidence="8">
    <location>
        <begin position="63"/>
        <end position="77"/>
    </location>
</feature>
<dbReference type="AlphaFoldDB" id="A0A0C2XI92"/>
<dbReference type="CDD" id="cd00371">
    <property type="entry name" value="HMA"/>
    <property type="match status" value="1"/>
</dbReference>
<evidence type="ECO:0000313" key="10">
    <source>
        <dbReference type="EMBL" id="KIM28807.1"/>
    </source>
</evidence>
<evidence type="ECO:0000256" key="5">
    <source>
        <dbReference type="ARBA" id="ARBA00023065"/>
    </source>
</evidence>
<evidence type="ECO:0000313" key="11">
    <source>
        <dbReference type="Proteomes" id="UP000054097"/>
    </source>
</evidence>
<dbReference type="PROSITE" id="PS50846">
    <property type="entry name" value="HMA_2"/>
    <property type="match status" value="1"/>
</dbReference>
<dbReference type="HOGENOM" id="CLU_134973_3_1_1"/>
<keyword evidence="3" id="KW-0187">Copper transport</keyword>
<keyword evidence="4" id="KW-0186">Copper</keyword>
<dbReference type="GO" id="GO:0006825">
    <property type="term" value="P:copper ion transport"/>
    <property type="evidence" value="ECO:0007669"/>
    <property type="project" value="UniProtKB-KW"/>
</dbReference>
<dbReference type="InterPro" id="IPR036163">
    <property type="entry name" value="HMA_dom_sf"/>
</dbReference>
<feature type="region of interest" description="Disordered" evidence="8">
    <location>
        <begin position="63"/>
        <end position="87"/>
    </location>
</feature>
<keyword evidence="6" id="KW-0143">Chaperone</keyword>
<dbReference type="InterPro" id="IPR051881">
    <property type="entry name" value="Copper_transport_ATOX1-like"/>
</dbReference>
<keyword evidence="11" id="KW-1185">Reference proteome</keyword>
<keyword evidence="2" id="KW-0479">Metal-binding</keyword>
<evidence type="ECO:0000256" key="8">
    <source>
        <dbReference type="SAM" id="MobiDB-lite"/>
    </source>
</evidence>
<evidence type="ECO:0000256" key="4">
    <source>
        <dbReference type="ARBA" id="ARBA00023008"/>
    </source>
</evidence>
<dbReference type="GO" id="GO:0016531">
    <property type="term" value="F:copper chaperone activity"/>
    <property type="evidence" value="ECO:0007669"/>
    <property type="project" value="TreeGrafter"/>
</dbReference>
<proteinExistence type="inferred from homology"/>
<dbReference type="Pfam" id="PF00403">
    <property type="entry name" value="HMA"/>
    <property type="match status" value="1"/>
</dbReference>
<name>A0A0C2XI92_SERVB</name>
<evidence type="ECO:0000256" key="7">
    <source>
        <dbReference type="ARBA" id="ARBA00038171"/>
    </source>
</evidence>
<dbReference type="EMBL" id="KN824291">
    <property type="protein sequence ID" value="KIM28807.1"/>
    <property type="molecule type" value="Genomic_DNA"/>
</dbReference>
<evidence type="ECO:0000256" key="2">
    <source>
        <dbReference type="ARBA" id="ARBA00022723"/>
    </source>
</evidence>
<dbReference type="OrthoDB" id="689350at2759"/>
<dbReference type="SUPFAM" id="SSF55008">
    <property type="entry name" value="HMA, heavy metal-associated domain"/>
    <property type="match status" value="1"/>
</dbReference>
<gene>
    <name evidence="10" type="ORF">M408DRAFT_329255</name>
</gene>
<feature type="compositionally biased region" description="Low complexity" evidence="8">
    <location>
        <begin position="78"/>
        <end position="87"/>
    </location>
</feature>
<dbReference type="STRING" id="933852.A0A0C2XI92"/>
<keyword evidence="5" id="KW-0406">Ion transport</keyword>
<dbReference type="FunFam" id="3.30.70.100:FF:000008">
    <property type="entry name" value="Copper transport protein ATOX1"/>
    <property type="match status" value="1"/>
</dbReference>
<protein>
    <recommendedName>
        <fullName evidence="9">HMA domain-containing protein</fullName>
    </recommendedName>
</protein>
<dbReference type="InterPro" id="IPR006121">
    <property type="entry name" value="HMA_dom"/>
</dbReference>